<keyword evidence="7 8" id="KW-0472">Membrane</keyword>
<feature type="transmembrane region" description="Helical" evidence="8">
    <location>
        <begin position="311"/>
        <end position="331"/>
    </location>
</feature>
<dbReference type="EMBL" id="BCSX01000015">
    <property type="protein sequence ID" value="GAS87073.1"/>
    <property type="molecule type" value="Genomic_DNA"/>
</dbReference>
<feature type="transmembrane region" description="Helical" evidence="8">
    <location>
        <begin position="61"/>
        <end position="82"/>
    </location>
</feature>
<comment type="subcellular location">
    <subcellularLocation>
        <location evidence="1">Cell membrane</location>
        <topology evidence="1">Multi-pass membrane protein</topology>
    </subcellularLocation>
</comment>
<proteinExistence type="predicted"/>
<feature type="transmembrane region" description="Helical" evidence="8">
    <location>
        <begin position="279"/>
        <end position="299"/>
    </location>
</feature>
<feature type="transmembrane region" description="Helical" evidence="8">
    <location>
        <begin position="337"/>
        <end position="357"/>
    </location>
</feature>
<sequence>MNGTTPARSDRRLKFTVFFVFLFIYLAVGYWLQVRHGFIMGDTLSRVAATQSVLFSRDPHLAALGFIFTPVAAMVQIPAIALSTLWSDIAARAFSGTIMSATFMAGGAVQILSMGTDRGLPRAYSLTITVLFALNPMIVFYGSNGMSEAPFIFFMSWAVRRLIMWMVDDDVHHLVTAGGIAMGLAYLTRYDAAACIGAAGILVGLTTYVRATPRPRVRRAILDLLIVSGPGALAFLGWAAAGWLITGEAFAQFTSQYGNTAILEQSGQTAPNFAHGVQFALVCIMLLAPTLLPLMLWVLIRRWGRPNWQVLLVPVALFGAVLAFQAYSYAAGSTFPFLRFFIIAIPMTACLAMLAVPDGVLATPTRRGRYAPEVLAPTAETPKRHSAARYVAVAVTVAIGIPVTLVGMAQPDYAPQEYGLGAVLKPDPYNVTVRKATEHRIARTFGTERKIAEYLQSLNLPDSSVITDTVYGFGILAASPRPRVFVIPSDPDFTELLNDPSANGIRYLLAVPPIGRGTSDALNLRYPTLYNTGADVATLELEIPNDGDGQPDWRLYRVNERVGAR</sequence>
<dbReference type="PANTHER" id="PTHR33908:SF11">
    <property type="entry name" value="MEMBRANE PROTEIN"/>
    <property type="match status" value="1"/>
</dbReference>
<reference evidence="10" key="2">
    <citation type="submission" date="2016-02" db="EMBL/GenBank/DDBJ databases">
        <title>Draft genome sequence of five rapidly growing Mycobacterium species.</title>
        <authorList>
            <person name="Katahira K."/>
            <person name="Gotou Y."/>
            <person name="Iida K."/>
            <person name="Ogura Y."/>
            <person name="Hayashi T."/>
        </authorList>
    </citation>
    <scope>NUCLEOTIDE SEQUENCE [LARGE SCALE GENOMIC DNA]</scope>
    <source>
        <strain evidence="10">JCM15654</strain>
    </source>
</reference>
<evidence type="ECO:0000256" key="7">
    <source>
        <dbReference type="ARBA" id="ARBA00023136"/>
    </source>
</evidence>
<reference evidence="10" key="1">
    <citation type="journal article" date="2016" name="Genome Announc.">
        <title>Draft Genome Sequences of Five Rapidly Growing Mycobacterium Species, M. thermoresistibile, M. fortuitum subsp. acetamidolyticum, M. canariasense, M. brisbanense, and M. novocastrense.</title>
        <authorList>
            <person name="Katahira K."/>
            <person name="Ogura Y."/>
            <person name="Gotoh Y."/>
            <person name="Hayashi T."/>
        </authorList>
    </citation>
    <scope>NUCLEOTIDE SEQUENCE [LARGE SCALE GENOMIC DNA]</scope>
    <source>
        <strain evidence="10">JCM15654</strain>
    </source>
</reference>
<keyword evidence="6 8" id="KW-1133">Transmembrane helix</keyword>
<dbReference type="GO" id="GO:0016763">
    <property type="term" value="F:pentosyltransferase activity"/>
    <property type="evidence" value="ECO:0007669"/>
    <property type="project" value="TreeGrafter"/>
</dbReference>
<feature type="transmembrane region" description="Helical" evidence="8">
    <location>
        <begin position="221"/>
        <end position="245"/>
    </location>
</feature>
<evidence type="ECO:0000256" key="2">
    <source>
        <dbReference type="ARBA" id="ARBA00022475"/>
    </source>
</evidence>
<evidence type="ECO:0000256" key="1">
    <source>
        <dbReference type="ARBA" id="ARBA00004651"/>
    </source>
</evidence>
<keyword evidence="3" id="KW-0328">Glycosyltransferase</keyword>
<gene>
    <name evidence="9" type="ORF">RMCB_1169</name>
</gene>
<evidence type="ECO:0000256" key="6">
    <source>
        <dbReference type="ARBA" id="ARBA00022989"/>
    </source>
</evidence>
<protein>
    <submittedName>
        <fullName evidence="9">ABC transporter</fullName>
    </submittedName>
</protein>
<keyword evidence="2" id="KW-1003">Cell membrane</keyword>
<dbReference type="InterPro" id="IPR050297">
    <property type="entry name" value="LipidA_mod_glycosyltrf_83"/>
</dbReference>
<accession>A0A100VW78</accession>
<dbReference type="AlphaFoldDB" id="A0A100VW78"/>
<dbReference type="PANTHER" id="PTHR33908">
    <property type="entry name" value="MANNOSYLTRANSFERASE YKCB-RELATED"/>
    <property type="match status" value="1"/>
</dbReference>
<evidence type="ECO:0000256" key="8">
    <source>
        <dbReference type="SAM" id="Phobius"/>
    </source>
</evidence>
<feature type="transmembrane region" description="Helical" evidence="8">
    <location>
        <begin position="89"/>
        <end position="111"/>
    </location>
</feature>
<keyword evidence="5 8" id="KW-0812">Transmembrane</keyword>
<evidence type="ECO:0000313" key="10">
    <source>
        <dbReference type="Proteomes" id="UP000069620"/>
    </source>
</evidence>
<keyword evidence="10" id="KW-1185">Reference proteome</keyword>
<comment type="caution">
    <text evidence="9">The sequence shown here is derived from an EMBL/GenBank/DDBJ whole genome shotgun (WGS) entry which is preliminary data.</text>
</comment>
<feature type="transmembrane region" description="Helical" evidence="8">
    <location>
        <begin position="12"/>
        <end position="32"/>
    </location>
</feature>
<dbReference type="OrthoDB" id="3276839at2"/>
<dbReference type="RefSeq" id="WP_062828029.1">
    <property type="nucleotide sequence ID" value="NZ_BCSX01000015.1"/>
</dbReference>
<organism evidence="9 10">
    <name type="scientific">Mycolicibacterium brisbanense</name>
    <dbReference type="NCBI Taxonomy" id="146020"/>
    <lineage>
        <taxon>Bacteria</taxon>
        <taxon>Bacillati</taxon>
        <taxon>Actinomycetota</taxon>
        <taxon>Actinomycetes</taxon>
        <taxon>Mycobacteriales</taxon>
        <taxon>Mycobacteriaceae</taxon>
        <taxon>Mycolicibacterium</taxon>
    </lineage>
</organism>
<evidence type="ECO:0000256" key="3">
    <source>
        <dbReference type="ARBA" id="ARBA00022676"/>
    </source>
</evidence>
<feature type="transmembrane region" description="Helical" evidence="8">
    <location>
        <begin position="390"/>
        <end position="409"/>
    </location>
</feature>
<evidence type="ECO:0000256" key="5">
    <source>
        <dbReference type="ARBA" id="ARBA00022692"/>
    </source>
</evidence>
<name>A0A100VW78_9MYCO</name>
<dbReference type="GO" id="GO:0009103">
    <property type="term" value="P:lipopolysaccharide biosynthetic process"/>
    <property type="evidence" value="ECO:0007669"/>
    <property type="project" value="UniProtKB-ARBA"/>
</dbReference>
<evidence type="ECO:0000313" key="9">
    <source>
        <dbReference type="EMBL" id="GAS87073.1"/>
    </source>
</evidence>
<dbReference type="STRING" id="146020.RMCB_1169"/>
<dbReference type="Proteomes" id="UP000069620">
    <property type="component" value="Unassembled WGS sequence"/>
</dbReference>
<dbReference type="GO" id="GO:0005886">
    <property type="term" value="C:plasma membrane"/>
    <property type="evidence" value="ECO:0007669"/>
    <property type="project" value="UniProtKB-SubCell"/>
</dbReference>
<keyword evidence="4" id="KW-0808">Transferase</keyword>
<evidence type="ECO:0000256" key="4">
    <source>
        <dbReference type="ARBA" id="ARBA00022679"/>
    </source>
</evidence>
<feature type="transmembrane region" description="Helical" evidence="8">
    <location>
        <begin position="187"/>
        <end position="209"/>
    </location>
</feature>